<dbReference type="Proteomes" id="UP001353858">
    <property type="component" value="Unassembled WGS sequence"/>
</dbReference>
<dbReference type="Pfam" id="PF14913">
    <property type="entry name" value="DPCD"/>
    <property type="match status" value="1"/>
</dbReference>
<sequence length="199" mass="23508">MTDWFTTLKNAKKTCIQQGNLRKVHFALPNAKEMVEEYNMDTGVVTRRAWKLKKEIGGEGDWFIEVGDPDPTVLKTDTLIKENSTQPFISRRITKKHLEWRIRNLPYPVDVYSVQVDNEKNVLIVRTNNKKYYKILNVPELERLNLPLQQTNVQFTHKFNTLIITYEKPIMLMDFEKTLFEEIRSLKARKDTEMDCKPS</sequence>
<keyword evidence="4" id="KW-1185">Reference proteome</keyword>
<dbReference type="PRINTS" id="PR02065">
    <property type="entry name" value="PROTEINDPCD"/>
</dbReference>
<comment type="similarity">
    <text evidence="1">Belongs to the DPCD family.</text>
</comment>
<proteinExistence type="inferred from homology"/>
<evidence type="ECO:0000313" key="3">
    <source>
        <dbReference type="EMBL" id="KAK4882211.1"/>
    </source>
</evidence>
<organism evidence="3 4">
    <name type="scientific">Aquatica leii</name>
    <dbReference type="NCBI Taxonomy" id="1421715"/>
    <lineage>
        <taxon>Eukaryota</taxon>
        <taxon>Metazoa</taxon>
        <taxon>Ecdysozoa</taxon>
        <taxon>Arthropoda</taxon>
        <taxon>Hexapoda</taxon>
        <taxon>Insecta</taxon>
        <taxon>Pterygota</taxon>
        <taxon>Neoptera</taxon>
        <taxon>Endopterygota</taxon>
        <taxon>Coleoptera</taxon>
        <taxon>Polyphaga</taxon>
        <taxon>Elateriformia</taxon>
        <taxon>Elateroidea</taxon>
        <taxon>Lampyridae</taxon>
        <taxon>Luciolinae</taxon>
        <taxon>Aquatica</taxon>
    </lineage>
</organism>
<reference evidence="4" key="1">
    <citation type="submission" date="2023-01" db="EMBL/GenBank/DDBJ databases">
        <title>Key to firefly adult light organ development and bioluminescence: homeobox transcription factors regulate luciferase expression and transportation to peroxisome.</title>
        <authorList>
            <person name="Fu X."/>
        </authorList>
    </citation>
    <scope>NUCLEOTIDE SEQUENCE [LARGE SCALE GENOMIC DNA]</scope>
</reference>
<accession>A0AAN7SAM5</accession>
<dbReference type="AlphaFoldDB" id="A0AAN7SAM5"/>
<evidence type="ECO:0000256" key="2">
    <source>
        <dbReference type="ARBA" id="ARBA00020330"/>
    </source>
</evidence>
<comment type="caution">
    <text evidence="3">The sequence shown here is derived from an EMBL/GenBank/DDBJ whole genome shotgun (WGS) entry which is preliminary data.</text>
</comment>
<evidence type="ECO:0000313" key="4">
    <source>
        <dbReference type="Proteomes" id="UP001353858"/>
    </source>
</evidence>
<gene>
    <name evidence="3" type="ORF">RN001_005530</name>
</gene>
<dbReference type="EMBL" id="JARPUR010000002">
    <property type="protein sequence ID" value="KAK4882211.1"/>
    <property type="molecule type" value="Genomic_DNA"/>
</dbReference>
<protein>
    <recommendedName>
        <fullName evidence="2">Protein DPCD</fullName>
    </recommendedName>
</protein>
<dbReference type="PANTHER" id="PTHR31921:SF1">
    <property type="entry name" value="PROTEIN DPCD"/>
    <property type="match status" value="1"/>
</dbReference>
<dbReference type="PANTHER" id="PTHR31921">
    <property type="entry name" value="PROTEIN DPCD"/>
    <property type="match status" value="1"/>
</dbReference>
<name>A0AAN7SAM5_9COLE</name>
<dbReference type="InterPro" id="IPR026224">
    <property type="entry name" value="DPCD"/>
</dbReference>
<evidence type="ECO:0000256" key="1">
    <source>
        <dbReference type="ARBA" id="ARBA00010597"/>
    </source>
</evidence>